<dbReference type="EMBL" id="WVTA01000006">
    <property type="protein sequence ID" value="KAK3209424.1"/>
    <property type="molecule type" value="Genomic_DNA"/>
</dbReference>
<organism evidence="1 2">
    <name type="scientific">Pseudopithomyces chartarum</name>
    <dbReference type="NCBI Taxonomy" id="1892770"/>
    <lineage>
        <taxon>Eukaryota</taxon>
        <taxon>Fungi</taxon>
        <taxon>Dikarya</taxon>
        <taxon>Ascomycota</taxon>
        <taxon>Pezizomycotina</taxon>
        <taxon>Dothideomycetes</taxon>
        <taxon>Pleosporomycetidae</taxon>
        <taxon>Pleosporales</taxon>
        <taxon>Massarineae</taxon>
        <taxon>Didymosphaeriaceae</taxon>
        <taxon>Pseudopithomyces</taxon>
    </lineage>
</organism>
<dbReference type="Proteomes" id="UP001280581">
    <property type="component" value="Unassembled WGS sequence"/>
</dbReference>
<sequence>MGWGDDFLSFADKVGKGFVKTADDIYNIPSTIYHEYADTKPVPEEYTGASGRSHKNATVIKGGSASYHDGQRPVLLACRVGRVLPATKVMNEMPEVYDALNNNCQTFALKLVDRILTQARTQKFLKANMTYGQMKAPEMTLDMLPRTVVTRIDTGEVVEPADVNLEVEPVAVEKDSAPDVEPLVLEEVKVEPVEVAAAELDEHADEIPKAEMLRNVATIMIQNTPTLTEEEVEAAGTP</sequence>
<gene>
    <name evidence="1" type="ORF">GRF29_69g1733558</name>
</gene>
<accession>A0AAN6M1P0</accession>
<keyword evidence="2" id="KW-1185">Reference proteome</keyword>
<evidence type="ECO:0000313" key="1">
    <source>
        <dbReference type="EMBL" id="KAK3209424.1"/>
    </source>
</evidence>
<comment type="caution">
    <text evidence="1">The sequence shown here is derived from an EMBL/GenBank/DDBJ whole genome shotgun (WGS) entry which is preliminary data.</text>
</comment>
<name>A0AAN6M1P0_9PLEO</name>
<evidence type="ECO:0000313" key="2">
    <source>
        <dbReference type="Proteomes" id="UP001280581"/>
    </source>
</evidence>
<dbReference type="AlphaFoldDB" id="A0AAN6M1P0"/>
<reference evidence="1 2" key="1">
    <citation type="submission" date="2021-02" db="EMBL/GenBank/DDBJ databases">
        <title>Genome assembly of Pseudopithomyces chartarum.</title>
        <authorList>
            <person name="Jauregui R."/>
            <person name="Singh J."/>
            <person name="Voisey C."/>
        </authorList>
    </citation>
    <scope>NUCLEOTIDE SEQUENCE [LARGE SCALE GENOMIC DNA]</scope>
    <source>
        <strain evidence="1 2">AGR01</strain>
    </source>
</reference>
<protein>
    <submittedName>
        <fullName evidence="1">Uncharacterized protein</fullName>
    </submittedName>
</protein>
<proteinExistence type="predicted"/>